<dbReference type="Pfam" id="PF00400">
    <property type="entry name" value="WD40"/>
    <property type="match status" value="6"/>
</dbReference>
<feature type="repeat" description="WD" evidence="3">
    <location>
        <begin position="799"/>
        <end position="841"/>
    </location>
</feature>
<keyword evidence="5" id="KW-0472">Membrane</keyword>
<comment type="caution">
    <text evidence="7">The sequence shown here is derived from an EMBL/GenBank/DDBJ whole genome shotgun (WGS) entry which is preliminary data.</text>
</comment>
<feature type="domain" description="HTH cro/C1-type" evidence="6">
    <location>
        <begin position="21"/>
        <end position="77"/>
    </location>
</feature>
<dbReference type="PANTHER" id="PTHR19879">
    <property type="entry name" value="TRANSCRIPTION INITIATION FACTOR TFIID"/>
    <property type="match status" value="1"/>
</dbReference>
<dbReference type="SUPFAM" id="SSF47413">
    <property type="entry name" value="lambda repressor-like DNA-binding domains"/>
    <property type="match status" value="1"/>
</dbReference>
<name>A0A8J3BBQ3_9ACTN</name>
<feature type="region of interest" description="Disordered" evidence="4">
    <location>
        <begin position="928"/>
        <end position="948"/>
    </location>
</feature>
<feature type="repeat" description="WD" evidence="3">
    <location>
        <begin position="588"/>
        <end position="629"/>
    </location>
</feature>
<feature type="compositionally biased region" description="Pro residues" evidence="4">
    <location>
        <begin position="938"/>
        <end position="948"/>
    </location>
</feature>
<dbReference type="InterPro" id="IPR049052">
    <property type="entry name" value="nSTAND1"/>
</dbReference>
<dbReference type="SUPFAM" id="SSF50998">
    <property type="entry name" value="Quinoprotein alcohol dehydrogenase-like"/>
    <property type="match status" value="1"/>
</dbReference>
<evidence type="ECO:0000256" key="2">
    <source>
        <dbReference type="ARBA" id="ARBA00022737"/>
    </source>
</evidence>
<dbReference type="InterPro" id="IPR011047">
    <property type="entry name" value="Quinoprotein_ADH-like_sf"/>
</dbReference>
<dbReference type="InterPro" id="IPR010982">
    <property type="entry name" value="Lambda_DNA-bd_dom_sf"/>
</dbReference>
<evidence type="ECO:0000256" key="5">
    <source>
        <dbReference type="SAM" id="Phobius"/>
    </source>
</evidence>
<dbReference type="EMBL" id="BMQB01000013">
    <property type="protein sequence ID" value="GGK08873.1"/>
    <property type="molecule type" value="Genomic_DNA"/>
</dbReference>
<dbReference type="PANTHER" id="PTHR19879:SF9">
    <property type="entry name" value="TRANSCRIPTION INITIATION FACTOR TFIID SUBUNIT 5"/>
    <property type="match status" value="1"/>
</dbReference>
<dbReference type="PROSITE" id="PS00678">
    <property type="entry name" value="WD_REPEATS_1"/>
    <property type="match status" value="1"/>
</dbReference>
<feature type="repeat" description="WD" evidence="3">
    <location>
        <begin position="1101"/>
        <end position="1142"/>
    </location>
</feature>
<dbReference type="PROSITE" id="PS50082">
    <property type="entry name" value="WD_REPEATS_2"/>
    <property type="match status" value="5"/>
</dbReference>
<organism evidence="7 8">
    <name type="scientific">Pilimelia anulata</name>
    <dbReference type="NCBI Taxonomy" id="53371"/>
    <lineage>
        <taxon>Bacteria</taxon>
        <taxon>Bacillati</taxon>
        <taxon>Actinomycetota</taxon>
        <taxon>Actinomycetes</taxon>
        <taxon>Micromonosporales</taxon>
        <taxon>Micromonosporaceae</taxon>
        <taxon>Pilimelia</taxon>
    </lineage>
</organism>
<dbReference type="InterPro" id="IPR015943">
    <property type="entry name" value="WD40/YVTN_repeat-like_dom_sf"/>
</dbReference>
<dbReference type="SMART" id="SM00530">
    <property type="entry name" value="HTH_XRE"/>
    <property type="match status" value="1"/>
</dbReference>
<evidence type="ECO:0000256" key="4">
    <source>
        <dbReference type="SAM" id="MobiDB-lite"/>
    </source>
</evidence>
<dbReference type="RefSeq" id="WP_189172069.1">
    <property type="nucleotide sequence ID" value="NZ_BMQB01000013.1"/>
</dbReference>
<dbReference type="Gene3D" id="2.130.10.10">
    <property type="entry name" value="YVTN repeat-like/Quinoprotein amine dehydrogenase"/>
    <property type="match status" value="4"/>
</dbReference>
<dbReference type="GO" id="GO:0003677">
    <property type="term" value="F:DNA binding"/>
    <property type="evidence" value="ECO:0007669"/>
    <property type="project" value="InterPro"/>
</dbReference>
<sequence length="1211" mass="128133">MARPERVLDPTAGPVQEFAAALRELRRAAGNPGYRALAARTGYSPSTLSDAAGGRRLPGLAVVRSLVEACAGDAGEWEQRWRRTAATVAAQSATGADDGDRPPYLGLASFQVADADRYFGREALVAALARRAADNGLLAVVGDSGSGKSSLVRAGLVPALSGPADPPALVITPGERPMDEHRARLADPPRVVAVDQFEEVFTVCRDGSQRRDFIDALLAAADRPDVVVLLALRPDFYGHCAAHERLAAALAGATAPLGPMSDEELARAITAPARRAGVAVERALIATLLADAAGQAGALPLISHAMLETWRHRQGSQLTLAAYEATGGLTGAVARTAEQEYAALDDTERLAARDLLIRLTALGEGTADTRRRVYVGELDRPGTAAVVERFARARLLVVGEDTVEVAHEALIGTWPRLRTWLTEDRDALRLHRRLTDAATVWDGLGREPGDLYRGTRLTEALEWVDRAGGAALNAVEREFLRASAAAAAAEAAAATRRARQVRRLNVGLAALLVLALLGTVAAIWQWRRAIRERQDALSRQLAAEAMALVRADAPEALRLAAAAHRAADTPEARGALLSLAGYRPYSGKLDHHEVIKDVALSPDGNLLAVAGQDGILGLWHVPERREIARLTGHHKAIRTLDFHPAGRYVASGGADGTVRIWDAADPAAPARLLRPGGAPLNAVEFSPDGSRLAGITTDGAALVWRVADGAPAAGFRVAAGDRSDVHFHPRGDRLAVAEGNGRVAVRDLRTGRAVWSAPPPEDAQERVRFDPTGTLLASSGGLGTITLRDAATGAVRRTIRGHVSLVRAIVFNPRSPEELISGDATGVVYVWNVHTGNRMHELVGNTAIPYGLTISADGGTIASGGRDRSALLWHRGELPMQGPEGEIGNLTLSPDGRTLAATDPPQVSGPVTVQETLLWDTATRAVRATDHADVSRPPRAPARPAPIAVPPQPVLTWYQRQAHVWDGGSGKRVRTFGGFPDRQFTGTLDAAAGLLAIGGADRQIRLFDIGTGALVATTSAQPDTVFGLRFTADGRRLVSVAANGVITVLDPRADAVVRTIANGARAVDVAIRADGAEVAIGEDSGDISIWSVRTGERVRRLTGHAGPIDALAYSPDGRTLASGSHDMTLGLWDLRSGARLATLRGHRAAVTTAVWSPDGRTLYTGGADAVVIPWLTDVAAASRRVCATLLRNFPDHPADDCRRSDRVDARR</sequence>
<evidence type="ECO:0000313" key="7">
    <source>
        <dbReference type="EMBL" id="GGK08873.1"/>
    </source>
</evidence>
<evidence type="ECO:0000259" key="6">
    <source>
        <dbReference type="SMART" id="SM00530"/>
    </source>
</evidence>
<dbReference type="SMART" id="SM00320">
    <property type="entry name" value="WD40"/>
    <property type="match status" value="12"/>
</dbReference>
<dbReference type="InterPro" id="IPR027417">
    <property type="entry name" value="P-loop_NTPase"/>
</dbReference>
<dbReference type="AlphaFoldDB" id="A0A8J3BBQ3"/>
<dbReference type="SUPFAM" id="SSF50978">
    <property type="entry name" value="WD40 repeat-like"/>
    <property type="match status" value="1"/>
</dbReference>
<dbReference type="InterPro" id="IPR001680">
    <property type="entry name" value="WD40_rpt"/>
</dbReference>
<dbReference type="InterPro" id="IPR019775">
    <property type="entry name" value="WD40_repeat_CS"/>
</dbReference>
<keyword evidence="8" id="KW-1185">Reference proteome</keyword>
<dbReference type="Proteomes" id="UP000649739">
    <property type="component" value="Unassembled WGS sequence"/>
</dbReference>
<dbReference type="PROSITE" id="PS50294">
    <property type="entry name" value="WD_REPEATS_REGION"/>
    <property type="match status" value="5"/>
</dbReference>
<dbReference type="Pfam" id="PF20703">
    <property type="entry name" value="nSTAND1"/>
    <property type="match status" value="1"/>
</dbReference>
<evidence type="ECO:0000256" key="1">
    <source>
        <dbReference type="ARBA" id="ARBA00022574"/>
    </source>
</evidence>
<evidence type="ECO:0000256" key="3">
    <source>
        <dbReference type="PROSITE-ProRule" id="PRU00221"/>
    </source>
</evidence>
<gene>
    <name evidence="7" type="ORF">GCM10010123_43420</name>
</gene>
<proteinExistence type="predicted"/>
<reference evidence="7" key="2">
    <citation type="submission" date="2020-09" db="EMBL/GenBank/DDBJ databases">
        <authorList>
            <person name="Sun Q."/>
            <person name="Ohkuma M."/>
        </authorList>
    </citation>
    <scope>NUCLEOTIDE SEQUENCE</scope>
    <source>
        <strain evidence="7">JCM 3090</strain>
    </source>
</reference>
<keyword evidence="2" id="KW-0677">Repeat</keyword>
<feature type="transmembrane region" description="Helical" evidence="5">
    <location>
        <begin position="506"/>
        <end position="526"/>
    </location>
</feature>
<reference evidence="7" key="1">
    <citation type="journal article" date="2014" name="Int. J. Syst. Evol. Microbiol.">
        <title>Complete genome sequence of Corynebacterium casei LMG S-19264T (=DSM 44701T), isolated from a smear-ripened cheese.</title>
        <authorList>
            <consortium name="US DOE Joint Genome Institute (JGI-PGF)"/>
            <person name="Walter F."/>
            <person name="Albersmeier A."/>
            <person name="Kalinowski J."/>
            <person name="Ruckert C."/>
        </authorList>
    </citation>
    <scope>NUCLEOTIDE SEQUENCE</scope>
    <source>
        <strain evidence="7">JCM 3090</strain>
    </source>
</reference>
<evidence type="ECO:0000313" key="8">
    <source>
        <dbReference type="Proteomes" id="UP000649739"/>
    </source>
</evidence>
<accession>A0A8J3BBQ3</accession>
<keyword evidence="5" id="KW-1133">Transmembrane helix</keyword>
<feature type="repeat" description="WD" evidence="3">
    <location>
        <begin position="1143"/>
        <end position="1174"/>
    </location>
</feature>
<protein>
    <recommendedName>
        <fullName evidence="6">HTH cro/C1-type domain-containing protein</fullName>
    </recommendedName>
</protein>
<dbReference type="CDD" id="cd00093">
    <property type="entry name" value="HTH_XRE"/>
    <property type="match status" value="1"/>
</dbReference>
<feature type="repeat" description="WD" evidence="3">
    <location>
        <begin position="630"/>
        <end position="662"/>
    </location>
</feature>
<keyword evidence="1 3" id="KW-0853">WD repeat</keyword>
<dbReference type="SUPFAM" id="SSF52540">
    <property type="entry name" value="P-loop containing nucleoside triphosphate hydrolases"/>
    <property type="match status" value="1"/>
</dbReference>
<dbReference type="InterPro" id="IPR036322">
    <property type="entry name" value="WD40_repeat_dom_sf"/>
</dbReference>
<dbReference type="CDD" id="cd00200">
    <property type="entry name" value="WD40"/>
    <property type="match status" value="2"/>
</dbReference>
<dbReference type="InterPro" id="IPR001387">
    <property type="entry name" value="Cro/C1-type_HTH"/>
</dbReference>
<keyword evidence="5" id="KW-0812">Transmembrane</keyword>